<dbReference type="Gene3D" id="3.40.50.300">
    <property type="entry name" value="P-loop containing nucleotide triphosphate hydrolases"/>
    <property type="match status" value="1"/>
</dbReference>
<feature type="compositionally biased region" description="Acidic residues" evidence="4">
    <location>
        <begin position="540"/>
        <end position="554"/>
    </location>
</feature>
<dbReference type="Proteomes" id="UP000612055">
    <property type="component" value="Unassembled WGS sequence"/>
</dbReference>
<dbReference type="Pfam" id="PF00488">
    <property type="entry name" value="MutS_V"/>
    <property type="match status" value="1"/>
</dbReference>
<evidence type="ECO:0000313" key="6">
    <source>
        <dbReference type="EMBL" id="KAG2487600.1"/>
    </source>
</evidence>
<proteinExistence type="predicted"/>
<dbReference type="GO" id="GO:0030983">
    <property type="term" value="F:mismatched DNA binding"/>
    <property type="evidence" value="ECO:0007669"/>
    <property type="project" value="InterPro"/>
</dbReference>
<dbReference type="SMART" id="SM00534">
    <property type="entry name" value="MUTSac"/>
    <property type="match status" value="1"/>
</dbReference>
<keyword evidence="1" id="KW-0547">Nucleotide-binding</keyword>
<dbReference type="GO" id="GO:0005524">
    <property type="term" value="F:ATP binding"/>
    <property type="evidence" value="ECO:0007669"/>
    <property type="project" value="UniProtKB-KW"/>
</dbReference>
<reference evidence="6" key="1">
    <citation type="journal article" date="2020" name="bioRxiv">
        <title>Comparative genomics of Chlamydomonas.</title>
        <authorList>
            <person name="Craig R.J."/>
            <person name="Hasan A.R."/>
            <person name="Ness R.W."/>
            <person name="Keightley P.D."/>
        </authorList>
    </citation>
    <scope>NUCLEOTIDE SEQUENCE</scope>
    <source>
        <strain evidence="6">CCAP 11/70</strain>
    </source>
</reference>
<evidence type="ECO:0000313" key="7">
    <source>
        <dbReference type="Proteomes" id="UP000612055"/>
    </source>
</evidence>
<dbReference type="GO" id="GO:0140664">
    <property type="term" value="F:ATP-dependent DNA damage sensor activity"/>
    <property type="evidence" value="ECO:0007669"/>
    <property type="project" value="InterPro"/>
</dbReference>
<feature type="region of interest" description="Disordered" evidence="4">
    <location>
        <begin position="710"/>
        <end position="792"/>
    </location>
</feature>
<accession>A0A836BST8</accession>
<organism evidence="6 7">
    <name type="scientific">Edaphochlamys debaryana</name>
    <dbReference type="NCBI Taxonomy" id="47281"/>
    <lineage>
        <taxon>Eukaryota</taxon>
        <taxon>Viridiplantae</taxon>
        <taxon>Chlorophyta</taxon>
        <taxon>core chlorophytes</taxon>
        <taxon>Chlorophyceae</taxon>
        <taxon>CS clade</taxon>
        <taxon>Chlamydomonadales</taxon>
        <taxon>Chlamydomonadales incertae sedis</taxon>
        <taxon>Edaphochlamys</taxon>
    </lineage>
</organism>
<feature type="compositionally biased region" description="Gly residues" evidence="4">
    <location>
        <begin position="766"/>
        <end position="792"/>
    </location>
</feature>
<feature type="compositionally biased region" description="Gly residues" evidence="4">
    <location>
        <begin position="749"/>
        <end position="759"/>
    </location>
</feature>
<feature type="compositionally biased region" description="Low complexity" evidence="4">
    <location>
        <begin position="505"/>
        <end position="526"/>
    </location>
</feature>
<keyword evidence="3" id="KW-0238">DNA-binding</keyword>
<comment type="caution">
    <text evidence="6">The sequence shown here is derived from an EMBL/GenBank/DDBJ whole genome shotgun (WGS) entry which is preliminary data.</text>
</comment>
<sequence>MKALGLAALMAKAGLPLPAEAPARLPAFSRVLADIGDEQSLTANLSTFSGHLKRIQGARAEADGKALLLLDELGTGTDPLEGAALGVALLKALVKGGDRCGALTVATTHHSVMTGLKFDDSRFENASVEFDEVALAPTYRLLWGVPGRSNALNIASRLGLDERVVQAARSRLDTGVASVNSAIEALEGLRGELGEAEGATWALDRDIRAMKQRLKAVASGVEKLHGKLSKARAAALLQVYTLARERIKQIKEDRRRLGRTAPPPKPILDRTAAAAVAAPVAAPAPDAAEADDALWPSEDEIWDAWEAKAAASAAAPPAAASAAAIGAPLPAGPRKAAPAPATPAAKAPKAATPAAATPAAAAAAAAAAVDPLQEIMGLTVESGGAGLEDLVDSLAARAEWQAGGEARRREEEEEALHAEALQALDDLDAAAAAARRAVALQEAEVAAEVERRRRAAEAAERQRAKAQRDRRERARGDPAAAFRSVSSLEDDGEEEEEDWGEVVQDLLSPAGPSPAAAADPALSRPGPASVSGTGRTADQDQAEDDEDLGEDLAEIMDMLDRGSQQLQLRAAASSPSSQAPLPAPSSPLSSAFHSRNRNAGASSGPGEAHAANGNGAGSVRPRVAQAQAGPVVSQDEQQQDEEYDTLVQELSDMAEGLMWERVEQAAAVGGRGTATGTGTAKAAAVGAVPAEEDDGAGWADVQGLLEQAGTLKGGASAAGQQRRQGQGQGQGQGQAGRGEARRKPQGQGVAAGRGSGGGDARAVAAGRGGGSGTGQKQRGGGRGGAGTGNGKR</sequence>
<keyword evidence="2" id="KW-0067">ATP-binding</keyword>
<feature type="compositionally biased region" description="Low complexity" evidence="4">
    <location>
        <begin position="713"/>
        <end position="725"/>
    </location>
</feature>
<dbReference type="PANTHER" id="PTHR48466:SF2">
    <property type="entry name" value="OS10G0509000 PROTEIN"/>
    <property type="match status" value="1"/>
</dbReference>
<dbReference type="SUPFAM" id="SSF52540">
    <property type="entry name" value="P-loop containing nucleoside triphosphate hydrolases"/>
    <property type="match status" value="1"/>
</dbReference>
<evidence type="ECO:0000256" key="1">
    <source>
        <dbReference type="ARBA" id="ARBA00022741"/>
    </source>
</evidence>
<feature type="region of interest" description="Disordered" evidence="4">
    <location>
        <begin position="331"/>
        <end position="350"/>
    </location>
</feature>
<feature type="compositionally biased region" description="Gly residues" evidence="4">
    <location>
        <begin position="726"/>
        <end position="736"/>
    </location>
</feature>
<feature type="domain" description="DNA mismatch repair proteins mutS family" evidence="5">
    <location>
        <begin position="1"/>
        <end position="173"/>
    </location>
</feature>
<evidence type="ECO:0000256" key="2">
    <source>
        <dbReference type="ARBA" id="ARBA00022840"/>
    </source>
</evidence>
<dbReference type="OrthoDB" id="1924787at2759"/>
<keyword evidence="7" id="KW-1185">Reference proteome</keyword>
<feature type="compositionally biased region" description="Acidic residues" evidence="4">
    <location>
        <begin position="488"/>
        <end position="500"/>
    </location>
</feature>
<dbReference type="InterPro" id="IPR027417">
    <property type="entry name" value="P-loop_NTPase"/>
</dbReference>
<protein>
    <recommendedName>
        <fullName evidence="5">DNA mismatch repair proteins mutS family domain-containing protein</fullName>
    </recommendedName>
</protein>
<dbReference type="InterPro" id="IPR045076">
    <property type="entry name" value="MutS"/>
</dbReference>
<gene>
    <name evidence="6" type="ORF">HYH03_013878</name>
</gene>
<dbReference type="EMBL" id="JAEHOE010000095">
    <property type="protein sequence ID" value="KAG2487600.1"/>
    <property type="molecule type" value="Genomic_DNA"/>
</dbReference>
<dbReference type="PANTHER" id="PTHR48466">
    <property type="entry name" value="OS10G0509000 PROTEIN-RELATED"/>
    <property type="match status" value="1"/>
</dbReference>
<feature type="compositionally biased region" description="Basic and acidic residues" evidence="4">
    <location>
        <begin position="450"/>
        <end position="476"/>
    </location>
</feature>
<name>A0A836BST8_9CHLO</name>
<dbReference type="AlphaFoldDB" id="A0A836BST8"/>
<feature type="compositionally biased region" description="Low complexity" evidence="4">
    <location>
        <begin position="604"/>
        <end position="613"/>
    </location>
</feature>
<evidence type="ECO:0000256" key="4">
    <source>
        <dbReference type="SAM" id="MobiDB-lite"/>
    </source>
</evidence>
<evidence type="ECO:0000256" key="3">
    <source>
        <dbReference type="ARBA" id="ARBA00023125"/>
    </source>
</evidence>
<feature type="region of interest" description="Disordered" evidence="4">
    <location>
        <begin position="450"/>
        <end position="648"/>
    </location>
</feature>
<dbReference type="GO" id="GO:0006298">
    <property type="term" value="P:mismatch repair"/>
    <property type="evidence" value="ECO:0007669"/>
    <property type="project" value="InterPro"/>
</dbReference>
<evidence type="ECO:0000259" key="5">
    <source>
        <dbReference type="SMART" id="SM00534"/>
    </source>
</evidence>
<dbReference type="InterPro" id="IPR000432">
    <property type="entry name" value="DNA_mismatch_repair_MutS_C"/>
</dbReference>
<feature type="compositionally biased region" description="Low complexity" evidence="4">
    <location>
        <begin position="563"/>
        <end position="591"/>
    </location>
</feature>